<evidence type="ECO:0000313" key="3">
    <source>
        <dbReference type="Proteomes" id="UP001169027"/>
    </source>
</evidence>
<evidence type="ECO:0008006" key="4">
    <source>
        <dbReference type="Google" id="ProtNLM"/>
    </source>
</evidence>
<feature type="region of interest" description="Disordered" evidence="1">
    <location>
        <begin position="42"/>
        <end position="68"/>
    </location>
</feature>
<name>A0ABT8S426_9BURK</name>
<gene>
    <name evidence="2" type="ORF">Q2T77_15345</name>
</gene>
<proteinExistence type="predicted"/>
<evidence type="ECO:0000313" key="2">
    <source>
        <dbReference type="EMBL" id="MDO1533667.1"/>
    </source>
</evidence>
<dbReference type="Proteomes" id="UP001169027">
    <property type="component" value="Unassembled WGS sequence"/>
</dbReference>
<dbReference type="EMBL" id="JAUKVY010000010">
    <property type="protein sequence ID" value="MDO1533667.1"/>
    <property type="molecule type" value="Genomic_DNA"/>
</dbReference>
<dbReference type="RefSeq" id="WP_301810575.1">
    <property type="nucleotide sequence ID" value="NZ_JAUJZH010000010.1"/>
</dbReference>
<evidence type="ECO:0000256" key="1">
    <source>
        <dbReference type="SAM" id="MobiDB-lite"/>
    </source>
</evidence>
<accession>A0ABT8S426</accession>
<organism evidence="2 3">
    <name type="scientific">Variovorax ginsengisoli</name>
    <dbReference type="NCBI Taxonomy" id="363844"/>
    <lineage>
        <taxon>Bacteria</taxon>
        <taxon>Pseudomonadati</taxon>
        <taxon>Pseudomonadota</taxon>
        <taxon>Betaproteobacteria</taxon>
        <taxon>Burkholderiales</taxon>
        <taxon>Comamonadaceae</taxon>
        <taxon>Variovorax</taxon>
    </lineage>
</organism>
<reference evidence="2" key="1">
    <citation type="submission" date="2023-06" db="EMBL/GenBank/DDBJ databases">
        <authorList>
            <person name="Jiang Y."/>
            <person name="Liu Q."/>
        </authorList>
    </citation>
    <scope>NUCLEOTIDE SEQUENCE</scope>
    <source>
        <strain evidence="2">CGMCC 1.12090</strain>
    </source>
</reference>
<keyword evidence="3" id="KW-1185">Reference proteome</keyword>
<protein>
    <recommendedName>
        <fullName evidence="4">Transcriptional regulator</fullName>
    </recommendedName>
</protein>
<comment type="caution">
    <text evidence="2">The sequence shown here is derived from an EMBL/GenBank/DDBJ whole genome shotgun (WGS) entry which is preliminary data.</text>
</comment>
<sequence length="68" mass="7418">MSKKSARREYLQAVAEFDAGCERFARGMARILETPLPTAASLIQLGPRKPAKRAPRPEPARAGGIRKA</sequence>